<evidence type="ECO:0000313" key="3">
    <source>
        <dbReference type="Proteomes" id="UP000499080"/>
    </source>
</evidence>
<evidence type="ECO:0000313" key="2">
    <source>
        <dbReference type="EMBL" id="GBL73915.1"/>
    </source>
</evidence>
<reference evidence="2 3" key="1">
    <citation type="journal article" date="2019" name="Sci. Rep.">
        <title>Orb-weaving spider Araneus ventricosus genome elucidates the spidroin gene catalogue.</title>
        <authorList>
            <person name="Kono N."/>
            <person name="Nakamura H."/>
            <person name="Ohtoshi R."/>
            <person name="Moran D.A.P."/>
            <person name="Shinohara A."/>
            <person name="Yoshida Y."/>
            <person name="Fujiwara M."/>
            <person name="Mori M."/>
            <person name="Tomita M."/>
            <person name="Arakawa K."/>
        </authorList>
    </citation>
    <scope>NUCLEOTIDE SEQUENCE [LARGE SCALE GENOMIC DNA]</scope>
</reference>
<dbReference type="AlphaFoldDB" id="A0A4Y2A3H1"/>
<proteinExistence type="predicted"/>
<gene>
    <name evidence="1" type="ORF">AVEN_105802_1</name>
    <name evidence="2" type="ORF">AVEN_214063_1</name>
</gene>
<comment type="caution">
    <text evidence="2">The sequence shown here is derived from an EMBL/GenBank/DDBJ whole genome shotgun (WGS) entry which is preliminary data.</text>
</comment>
<evidence type="ECO:0000313" key="1">
    <source>
        <dbReference type="EMBL" id="GBL73849.1"/>
    </source>
</evidence>
<accession>A0A4Y2A3H1</accession>
<keyword evidence="3" id="KW-1185">Reference proteome</keyword>
<sequence length="188" mass="21046">MFQNAVPLHESRGHPSVCSQRTYPSLVCIATFLFLNVSRSVSLMLEKTEREANFSLMEEYCRLSNAHEMSKDINTACFSCLRAYSRSCLCALKSPPIKYSSPLIFVVRSVSSSKISLKIAYGEDYDEMIAKAFEFFVILIPIVFSFAHKTTGVEHVGKAIIPAFSLSESQLFQHLGMPVIFPSLTRGI</sequence>
<dbReference type="Proteomes" id="UP000499080">
    <property type="component" value="Unassembled WGS sequence"/>
</dbReference>
<protein>
    <submittedName>
        <fullName evidence="2">Uncharacterized protein</fullName>
    </submittedName>
</protein>
<name>A0A4Y2A3H1_ARAVE</name>
<dbReference type="EMBL" id="BGPR01155068">
    <property type="protein sequence ID" value="GBL73849.1"/>
    <property type="molecule type" value="Genomic_DNA"/>
</dbReference>
<dbReference type="EMBL" id="BGPR01155080">
    <property type="protein sequence ID" value="GBL73915.1"/>
    <property type="molecule type" value="Genomic_DNA"/>
</dbReference>
<organism evidence="2 3">
    <name type="scientific">Araneus ventricosus</name>
    <name type="common">Orbweaver spider</name>
    <name type="synonym">Epeira ventricosa</name>
    <dbReference type="NCBI Taxonomy" id="182803"/>
    <lineage>
        <taxon>Eukaryota</taxon>
        <taxon>Metazoa</taxon>
        <taxon>Ecdysozoa</taxon>
        <taxon>Arthropoda</taxon>
        <taxon>Chelicerata</taxon>
        <taxon>Arachnida</taxon>
        <taxon>Araneae</taxon>
        <taxon>Araneomorphae</taxon>
        <taxon>Entelegynae</taxon>
        <taxon>Araneoidea</taxon>
        <taxon>Araneidae</taxon>
        <taxon>Araneus</taxon>
    </lineage>
</organism>